<dbReference type="InterPro" id="IPR011990">
    <property type="entry name" value="TPR-like_helical_dom_sf"/>
</dbReference>
<dbReference type="OrthoDB" id="551980at2759"/>
<feature type="region of interest" description="Disordered" evidence="1">
    <location>
        <begin position="1366"/>
        <end position="1541"/>
    </location>
</feature>
<gene>
    <name evidence="2" type="ORF">GPECTOR_6g681</name>
</gene>
<feature type="compositionally biased region" description="Polar residues" evidence="1">
    <location>
        <begin position="1698"/>
        <end position="1707"/>
    </location>
</feature>
<comment type="caution">
    <text evidence="2">The sequence shown here is derived from an EMBL/GenBank/DDBJ whole genome shotgun (WGS) entry which is preliminary data.</text>
</comment>
<feature type="region of interest" description="Disordered" evidence="1">
    <location>
        <begin position="882"/>
        <end position="908"/>
    </location>
</feature>
<feature type="region of interest" description="Disordered" evidence="1">
    <location>
        <begin position="2006"/>
        <end position="2177"/>
    </location>
</feature>
<feature type="compositionally biased region" description="Basic and acidic residues" evidence="1">
    <location>
        <begin position="2128"/>
        <end position="2161"/>
    </location>
</feature>
<protein>
    <submittedName>
        <fullName evidence="2">Uncharacterized protein</fullName>
    </submittedName>
</protein>
<evidence type="ECO:0000256" key="1">
    <source>
        <dbReference type="SAM" id="MobiDB-lite"/>
    </source>
</evidence>
<reference evidence="3" key="1">
    <citation type="journal article" date="2016" name="Nat. Commun.">
        <title>The Gonium pectorale genome demonstrates co-option of cell cycle regulation during the evolution of multicellularity.</title>
        <authorList>
            <person name="Hanschen E.R."/>
            <person name="Marriage T.N."/>
            <person name="Ferris P.J."/>
            <person name="Hamaji T."/>
            <person name="Toyoda A."/>
            <person name="Fujiyama A."/>
            <person name="Neme R."/>
            <person name="Noguchi H."/>
            <person name="Minakuchi Y."/>
            <person name="Suzuki M."/>
            <person name="Kawai-Toyooka H."/>
            <person name="Smith D.R."/>
            <person name="Sparks H."/>
            <person name="Anderson J."/>
            <person name="Bakaric R."/>
            <person name="Luria V."/>
            <person name="Karger A."/>
            <person name="Kirschner M.W."/>
            <person name="Durand P.M."/>
            <person name="Michod R.E."/>
            <person name="Nozaki H."/>
            <person name="Olson B.J."/>
        </authorList>
    </citation>
    <scope>NUCLEOTIDE SEQUENCE [LARGE SCALE GENOMIC DNA]</scope>
    <source>
        <strain evidence="3">NIES-2863</strain>
    </source>
</reference>
<feature type="compositionally biased region" description="Low complexity" evidence="1">
    <location>
        <begin position="1203"/>
        <end position="1213"/>
    </location>
</feature>
<evidence type="ECO:0000313" key="2">
    <source>
        <dbReference type="EMBL" id="KXZ53763.1"/>
    </source>
</evidence>
<feature type="compositionally biased region" description="Low complexity" evidence="1">
    <location>
        <begin position="2231"/>
        <end position="2240"/>
    </location>
</feature>
<feature type="region of interest" description="Disordered" evidence="1">
    <location>
        <begin position="2231"/>
        <end position="2315"/>
    </location>
</feature>
<feature type="region of interest" description="Disordered" evidence="1">
    <location>
        <begin position="1774"/>
        <end position="1814"/>
    </location>
</feature>
<accession>A0A150GVH6</accession>
<feature type="region of interest" description="Disordered" evidence="1">
    <location>
        <begin position="1870"/>
        <end position="1943"/>
    </location>
</feature>
<feature type="region of interest" description="Disordered" evidence="1">
    <location>
        <begin position="1160"/>
        <end position="1180"/>
    </location>
</feature>
<feature type="region of interest" description="Disordered" evidence="1">
    <location>
        <begin position="357"/>
        <end position="385"/>
    </location>
</feature>
<sequence>MGREATAYQYRSTAGPLTPEDIAMDEVLGPLLQLAMEARFGYQVCQHVFKTLNRVARRGLAGRPEGSLTDAQLARLREVAWGVEELLANFSSRGWLLRLLRTSRLDALVRWRLDDIAALAEELTSQDTVAANDQDPTGIEDPDQKLLAAGLRSVRRLREALSTHIPSVMAPYGAAGNPAAMDAFLRRITPLVQNGEEPLRQLELQEETQIAVAALSVGPHRALRHPDLQLFWWRHLAGLEEVPWSTLWPHLATFLANTPRLSEGIGDVRAALAILQSPEHVRLLQSAVHRMGYANYVNAVELDMAFGALTSGGVCTTLDEQLRLLTVPGRPVLLARTSKGARADGWAKEAAAAAKAAEKAAARQQSDDEGPASADEEPGTFEERRASRRFAMESGKADDDEWFDANSFSRPSSMYYSTIGNGDDPGGWSAEEAALLMALALNVPFYAADRPGGARLLSWLRTHGSQLQQGLILDNADLLLGVGHDDALEGLSFSFRPLGSLALQDATQVLRNRLGRGDASKGGSGSGLACETQLIQIAEACDRLPGLLRLAGAAIRCGVADFTMMATAAAEALRRAQEMGMPEAAAGAFSAHLISHCVARLPAQARTVLCCLASVGVPLEEEDVAAAELSQRHEVVGHVRVWLLRCNASLVTPVVHGGGASFTATAVMAAALGRGGRSVRPSINGSRPPSRGYAASSPGTLPSDAGSEIGAPTGPPGRNINGSSLQETGVRLRALVEHMDGLMGQAGELYASGCRVSALRFYNNGRVLADRGLLLLPAWLRQAGPSTATAAVFAAVMTRHLNGICRHVLLPGQLARTARELAALLPSLPSPHDRLTGHLAAARTLAHLLSLRAASRQLAAADALAKQLYPALAGAVQAAEALAQAQQPPTPPPPGADQRRSRSVGGSNTAELAGLPAQVVLLALAHAEVAAAHRQYRSAAHHLICFLDLLSAVGLAGSLEGAQARMQLGDLTLRLGYSPTDAAVHYEAAAAILTQLYGQSHFRVGRAMLAAARCGPEAVAAASAAAAAASAGSPAHGLDVSPMVPTPASDRYFAAAGQRPLEVMLKDCLYVQQLSQGKFNLDVAEVEVARGSLMCRRNRPDEALSCGLAALGVVLEVLGDGTPQVAECLDLVAAALRQQRRPAAAAAIALHAQAIRIHAQAASSTGGDDDGDRAARQPPPPTEALVLEHLHVKPDADTTPGTNPATPMAAGARATTPMTAAANAANPLLRSSSGRPPLPRPPSSASGTPSAAKQRIGSLLVKSPVVQVPVPDEDGTRAPSASPNDDDDQLRPSPEMVVLEPGAEDEDEDGPESPTVVGRTSASRADGVPANAAEGERSGSDKSTPIQEIPLRTFFSAAAVRSSLLLQDRDSEGGQQPRQLEAVVNAAATESEAELAPETDPGQGTEPVDLAVEAQAAELDSKPDEQDGPVPEQPEEEPLVQPPPPQQLLEADPAQPESESEQPTDTGMDSPMVTEVALSQLEAEVAAEKPLLTQDTMDEAEQAEEQEQAAAESATELTEDEVLATDLLAELQASQGSDESPEAFAVADLIAAFTLHTDEPTADAPEQQQLAEQPAQAQGQSGDQTPAELGAEDEGATVPRMASRSSGSAEAFTSAASVAVVECGAEPGQTQGGHVSEEEEEHERVGPVDLIAAAPALCLRDSPVTTPTEAMAAEARALASALFCAPVAVSVQSPCISTDGANSSQHASPDVRLPPPPPDSLAKAAILAAASRAATPRDLEAMLNASVSALPSQPMGTVLPPTAEGSLLTQSVAASSLTDASSGQQHKGPAARSSLGKSPVVDADVSSGDPSPIPAAEFSVPTALATLVDPEEVLIGEVVEGAALTARDRHKATETRWFDAEDVAPVEAREGALSQTPARQPSGGAAAPAAGGAVVATPAGSSRTRALPQPGPGTPGPASAAQAAPLGAQGGAPGTSAVPSPDGEVIATATVPASKQWICTDDAAAVAGPHGGMAWDAGLPDSGSDRVLEISESDTDSAGLVNSLIPLSDQSGGLLGESGEESARELSMSPQQAAPPPQPVAAGAGQEAQSREVAMRLDESLMVASRALSRTSRVSSDGADGVARSVTSISRIPHAPERSSHPGPGPSSRRLAASRIPHLLPQNPQPQHHQDRNGDHHEQRQPQHEEHEHQSGHPQAVEEQRLSQQLHPQRSMRSTTSSLNFSADLGSVQGSVDSLQLAGAAAGGRRRSSCTGARERVVFYAVDTSIRGANAQSNSARASSDGSLISELTSSPTASRASGRIPHPPPGSTGTTPQPRSNGSSRIPSAAHSRRSPVAVAGEGELQEEHPKAPGSRRPLLFTSLASHDGPLSAAASTAASAGTQPSFLAETDAVSSPAARMAGSYTAAYLMQAQQQGDAHTRQGTTPPTGGAAGSRRGSLLPQVGAASPSPSVPRGVKLHNPLFIGNSPRLADVNYHDEPDVPTGEHLSGEQSHSFMAEAGVEGEPMSGPQQWEELQRGGIGSRGGGGVAPLGGTPQSAPQRL</sequence>
<feature type="region of interest" description="Disordered" evidence="1">
    <location>
        <begin position="1623"/>
        <end position="1644"/>
    </location>
</feature>
<feature type="compositionally biased region" description="Acidic residues" evidence="1">
    <location>
        <begin position="1496"/>
        <end position="1507"/>
    </location>
</feature>
<feature type="compositionally biased region" description="Low complexity" evidence="1">
    <location>
        <begin position="1916"/>
        <end position="1927"/>
    </location>
</feature>
<feature type="compositionally biased region" description="Gly residues" evidence="1">
    <location>
        <begin position="2476"/>
        <end position="2488"/>
    </location>
</feature>
<name>A0A150GVH6_GONPE</name>
<feature type="compositionally biased region" description="Acidic residues" evidence="1">
    <location>
        <begin position="367"/>
        <end position="380"/>
    </location>
</feature>
<evidence type="ECO:0000313" key="3">
    <source>
        <dbReference type="Proteomes" id="UP000075714"/>
    </source>
</evidence>
<feature type="region of interest" description="Disordered" evidence="1">
    <location>
        <begin position="1698"/>
        <end position="1720"/>
    </location>
</feature>
<organism evidence="2 3">
    <name type="scientific">Gonium pectorale</name>
    <name type="common">Green alga</name>
    <dbReference type="NCBI Taxonomy" id="33097"/>
    <lineage>
        <taxon>Eukaryota</taxon>
        <taxon>Viridiplantae</taxon>
        <taxon>Chlorophyta</taxon>
        <taxon>core chlorophytes</taxon>
        <taxon>Chlorophyceae</taxon>
        <taxon>CS clade</taxon>
        <taxon>Chlamydomonadales</taxon>
        <taxon>Volvocaceae</taxon>
        <taxon>Gonium</taxon>
    </lineage>
</organism>
<feature type="region of interest" description="Disordered" evidence="1">
    <location>
        <begin position="1228"/>
        <end position="1348"/>
    </location>
</feature>
<feature type="compositionally biased region" description="Low complexity" evidence="1">
    <location>
        <begin position="2117"/>
        <end position="2127"/>
    </location>
</feature>
<feature type="compositionally biased region" description="Low complexity" evidence="1">
    <location>
        <begin position="1243"/>
        <end position="1252"/>
    </location>
</feature>
<proteinExistence type="predicted"/>
<feature type="compositionally biased region" description="Acidic residues" evidence="1">
    <location>
        <begin position="1302"/>
        <end position="1311"/>
    </location>
</feature>
<feature type="region of interest" description="Disordered" evidence="1">
    <location>
        <begin position="2370"/>
        <end position="2412"/>
    </location>
</feature>
<feature type="region of interest" description="Disordered" evidence="1">
    <location>
        <begin position="1556"/>
        <end position="1611"/>
    </location>
</feature>
<feature type="region of interest" description="Disordered" evidence="1">
    <location>
        <begin position="676"/>
        <end position="724"/>
    </location>
</feature>
<feature type="compositionally biased region" description="Low complexity" evidence="1">
    <location>
        <begin position="1881"/>
        <end position="1908"/>
    </location>
</feature>
<dbReference type="EMBL" id="LSYV01000007">
    <property type="protein sequence ID" value="KXZ53763.1"/>
    <property type="molecule type" value="Genomic_DNA"/>
</dbReference>
<keyword evidence="3" id="KW-1185">Reference proteome</keyword>
<feature type="compositionally biased region" description="Polar residues" evidence="1">
    <location>
        <begin position="1774"/>
        <end position="1785"/>
    </location>
</feature>
<feature type="compositionally biased region" description="Low complexity" evidence="1">
    <location>
        <begin position="1447"/>
        <end position="1456"/>
    </location>
</feature>
<feature type="compositionally biased region" description="Low complexity" evidence="1">
    <location>
        <begin position="1562"/>
        <end position="1580"/>
    </location>
</feature>
<feature type="region of interest" description="Disordered" evidence="1">
    <location>
        <begin position="1194"/>
        <end position="1213"/>
    </location>
</feature>
<dbReference type="PANTHER" id="PTHR34491">
    <property type="entry name" value="A-TYPE INCLUSION PROTEIN, PUTATIVE-RELATED"/>
    <property type="match status" value="1"/>
</dbReference>
<dbReference type="Proteomes" id="UP000075714">
    <property type="component" value="Unassembled WGS sequence"/>
</dbReference>
<feature type="region of interest" description="Disordered" evidence="1">
    <location>
        <begin position="2429"/>
        <end position="2500"/>
    </location>
</feature>
<feature type="compositionally biased region" description="Polar residues" evidence="1">
    <location>
        <begin position="2162"/>
        <end position="2177"/>
    </location>
</feature>
<feature type="compositionally biased region" description="Polar residues" evidence="1">
    <location>
        <begin position="2241"/>
        <end position="2256"/>
    </location>
</feature>
<dbReference type="Gene3D" id="1.25.40.10">
    <property type="entry name" value="Tetratricopeptide repeat domain"/>
    <property type="match status" value="1"/>
</dbReference>
<dbReference type="PANTHER" id="PTHR34491:SF74">
    <property type="entry name" value="DUF4456 DOMAIN-CONTAINING PROTEIN"/>
    <property type="match status" value="1"/>
</dbReference>
<feature type="compositionally biased region" description="Basic and acidic residues" evidence="1">
    <location>
        <begin position="2049"/>
        <end position="2059"/>
    </location>
</feature>